<protein>
    <recommendedName>
        <fullName evidence="1">FBA domain-containing protein</fullName>
    </recommendedName>
</protein>
<dbReference type="SUPFAM" id="SSF49785">
    <property type="entry name" value="Galactose-binding domain-like"/>
    <property type="match status" value="1"/>
</dbReference>
<dbReference type="SMART" id="SM01198">
    <property type="entry name" value="FBA"/>
    <property type="match status" value="1"/>
</dbReference>
<dbReference type="GO" id="GO:0036503">
    <property type="term" value="P:ERAD pathway"/>
    <property type="evidence" value="ECO:0007669"/>
    <property type="project" value="TreeGrafter"/>
</dbReference>
<dbReference type="GO" id="GO:0031146">
    <property type="term" value="P:SCF-dependent proteasomal ubiquitin-dependent protein catabolic process"/>
    <property type="evidence" value="ECO:0007669"/>
    <property type="project" value="TreeGrafter"/>
</dbReference>
<name>A0A0H5RBK0_9EUKA</name>
<dbReference type="InterPro" id="IPR039752">
    <property type="entry name" value="F-box_only"/>
</dbReference>
<organism evidence="2">
    <name type="scientific">Spongospora subterranea</name>
    <dbReference type="NCBI Taxonomy" id="70186"/>
    <lineage>
        <taxon>Eukaryota</taxon>
        <taxon>Sar</taxon>
        <taxon>Rhizaria</taxon>
        <taxon>Endomyxa</taxon>
        <taxon>Phytomyxea</taxon>
        <taxon>Plasmodiophorida</taxon>
        <taxon>Plasmodiophoridae</taxon>
        <taxon>Spongospora</taxon>
    </lineage>
</organism>
<dbReference type="InterPro" id="IPR007397">
    <property type="entry name" value="F-box-assoc_dom"/>
</dbReference>
<dbReference type="PANTHER" id="PTHR12125">
    <property type="entry name" value="F-BOX ONLY PROTEIN 6-LIKE PROTEIN"/>
    <property type="match status" value="1"/>
</dbReference>
<dbReference type="GO" id="GO:0061630">
    <property type="term" value="F:ubiquitin protein ligase activity"/>
    <property type="evidence" value="ECO:0007669"/>
    <property type="project" value="TreeGrafter"/>
</dbReference>
<dbReference type="Gene3D" id="2.60.120.260">
    <property type="entry name" value="Galactose-binding domain-like"/>
    <property type="match status" value="1"/>
</dbReference>
<feature type="domain" description="FBA" evidence="1">
    <location>
        <begin position="85"/>
        <end position="258"/>
    </location>
</feature>
<evidence type="ECO:0000313" key="2">
    <source>
        <dbReference type="EMBL" id="CRZ11595.1"/>
    </source>
</evidence>
<dbReference type="PROSITE" id="PS51114">
    <property type="entry name" value="FBA"/>
    <property type="match status" value="1"/>
</dbReference>
<proteinExistence type="predicted"/>
<dbReference type="Pfam" id="PF04300">
    <property type="entry name" value="FBA"/>
    <property type="match status" value="1"/>
</dbReference>
<evidence type="ECO:0000259" key="1">
    <source>
        <dbReference type="PROSITE" id="PS51114"/>
    </source>
</evidence>
<dbReference type="PANTHER" id="PTHR12125:SF5">
    <property type="entry name" value="F-BOX DOMAIN-CONTAINING PROTEIN"/>
    <property type="match status" value="1"/>
</dbReference>
<sequence>MIMSQYFEPAIKLENLTVTTREDWSRFLLLTDLFHIIGLHDVYQTSIFVCKNWLQSAESKPFWRSMCCALQNRMRLDLPDYIPSFKALYLRYYRNLILNPDAARGLENWDVRSGGSQICVEEQAIGADSIPFSLKACWVASYMWANVQQDVDLSDLDPLFLDSQPCLHLSFLFTSRNDQDVQIAIAIKFYDINLSTLSTSRSPIINYPASGKWRKWSWVERIPIGTRSLSFQWSGKDRQFWAGNYGPKLTHFDLRFRPCDSVIRSGIQDIDTVLVLPPLNNSKNLNK</sequence>
<dbReference type="GO" id="GO:0005737">
    <property type="term" value="C:cytoplasm"/>
    <property type="evidence" value="ECO:0007669"/>
    <property type="project" value="TreeGrafter"/>
</dbReference>
<dbReference type="AlphaFoldDB" id="A0A0H5RBK0"/>
<dbReference type="GO" id="GO:0006516">
    <property type="term" value="P:glycoprotein catabolic process"/>
    <property type="evidence" value="ECO:0007669"/>
    <property type="project" value="TreeGrafter"/>
</dbReference>
<accession>A0A0H5RBK0</accession>
<reference evidence="2" key="1">
    <citation type="submission" date="2015-04" db="EMBL/GenBank/DDBJ databases">
        <title>The genome sequence of the plant pathogenic Rhizarian Plasmodiophora brassicae reveals insights in its biotrophic life cycle and the origin of chitin synthesis.</title>
        <authorList>
            <person name="Schwelm A."/>
            <person name="Fogelqvist J."/>
            <person name="Knaust A."/>
            <person name="Julke S."/>
            <person name="Lilja T."/>
            <person name="Dhandapani V."/>
            <person name="Bonilla-Rosso G."/>
            <person name="Karlsson M."/>
            <person name="Shevchenko A."/>
            <person name="Choi S.R."/>
            <person name="Kim H.G."/>
            <person name="Park J.Y."/>
            <person name="Lim Y.P."/>
            <person name="Ludwig-Muller J."/>
            <person name="Dixelius C."/>
        </authorList>
    </citation>
    <scope>NUCLEOTIDE SEQUENCE</scope>
    <source>
        <tissue evidence="2">Potato root galls</tissue>
    </source>
</reference>
<dbReference type="InterPro" id="IPR008979">
    <property type="entry name" value="Galactose-bd-like_sf"/>
</dbReference>
<dbReference type="GO" id="GO:0019005">
    <property type="term" value="C:SCF ubiquitin ligase complex"/>
    <property type="evidence" value="ECO:0007669"/>
    <property type="project" value="TreeGrafter"/>
</dbReference>
<dbReference type="EMBL" id="HACM01011153">
    <property type="protein sequence ID" value="CRZ11595.1"/>
    <property type="molecule type" value="Transcribed_RNA"/>
</dbReference>